<evidence type="ECO:0000256" key="4">
    <source>
        <dbReference type="ARBA" id="ARBA00022676"/>
    </source>
</evidence>
<comment type="function">
    <text evidence="10">Protein O-mannosyltransferase that catalyzes the transfer of a single mannose residue from a polyprenol phospho-mannosyl lipidic donor to the hydroxyl group of selected serine and threonine residues in acceptor proteins.</text>
</comment>
<evidence type="ECO:0000256" key="2">
    <source>
        <dbReference type="ARBA" id="ARBA00004922"/>
    </source>
</evidence>
<gene>
    <name evidence="13" type="ORF">I4Q42_04195</name>
</gene>
<comment type="caution">
    <text evidence="13">The sequence shown here is derived from an EMBL/GenBank/DDBJ whole genome shotgun (WGS) entry which is preliminary data.</text>
</comment>
<proteinExistence type="inferred from homology"/>
<evidence type="ECO:0000313" key="13">
    <source>
        <dbReference type="EMBL" id="MBI1682865.1"/>
    </source>
</evidence>
<dbReference type="PANTHER" id="PTHR10050">
    <property type="entry name" value="DOLICHYL-PHOSPHATE-MANNOSE--PROTEIN MANNOSYLTRANSFERASE"/>
    <property type="match status" value="1"/>
</dbReference>
<feature type="transmembrane region" description="Helical" evidence="10">
    <location>
        <begin position="365"/>
        <end position="385"/>
    </location>
</feature>
<keyword evidence="4 10" id="KW-0328">Glycosyltransferase</keyword>
<feature type="transmembrane region" description="Helical" evidence="10">
    <location>
        <begin position="391"/>
        <end position="413"/>
    </location>
</feature>
<keyword evidence="7 10" id="KW-1133">Transmembrane helix</keyword>
<evidence type="ECO:0000256" key="3">
    <source>
        <dbReference type="ARBA" id="ARBA00007222"/>
    </source>
</evidence>
<feature type="transmembrane region" description="Helical" evidence="10">
    <location>
        <begin position="334"/>
        <end position="353"/>
    </location>
</feature>
<dbReference type="Pfam" id="PF02366">
    <property type="entry name" value="PMT"/>
    <property type="match status" value="1"/>
</dbReference>
<dbReference type="EMBL" id="JADWOX010000002">
    <property type="protein sequence ID" value="MBI1682865.1"/>
    <property type="molecule type" value="Genomic_DNA"/>
</dbReference>
<comment type="pathway">
    <text evidence="2 10">Protein modification; protein glycosylation.</text>
</comment>
<feature type="transmembrane region" description="Helical" evidence="10">
    <location>
        <begin position="172"/>
        <end position="202"/>
    </location>
</feature>
<accession>A0ABS0ST77</accession>
<comment type="subcellular location">
    <subcellularLocation>
        <location evidence="10">Cell membrane</location>
    </subcellularLocation>
    <subcellularLocation>
        <location evidence="1">Endomembrane system</location>
        <topology evidence="1">Multi-pass membrane protein</topology>
    </subcellularLocation>
</comment>
<dbReference type="InterPro" id="IPR032421">
    <property type="entry name" value="PMT_4TMC"/>
</dbReference>
<evidence type="ECO:0000256" key="7">
    <source>
        <dbReference type="ARBA" id="ARBA00022989"/>
    </source>
</evidence>
<protein>
    <recommendedName>
        <fullName evidence="9 10">Polyprenol-phosphate-mannose--protein mannosyltransferase</fullName>
        <ecNumber evidence="10">2.4.1.-</ecNumber>
    </recommendedName>
</protein>
<feature type="transmembrane region" description="Helical" evidence="10">
    <location>
        <begin position="425"/>
        <end position="445"/>
    </location>
</feature>
<feature type="domain" description="Protein O-mannosyl-transferase C-terminal four TM" evidence="12">
    <location>
        <begin position="294"/>
        <end position="461"/>
    </location>
</feature>
<evidence type="ECO:0000256" key="1">
    <source>
        <dbReference type="ARBA" id="ARBA00004127"/>
    </source>
</evidence>
<reference evidence="13 14" key="1">
    <citation type="submission" date="2020-11" db="EMBL/GenBank/DDBJ databases">
        <title>genome sequence of strain KACC 18849.</title>
        <authorList>
            <person name="Gao J."/>
            <person name="Zhang X."/>
        </authorList>
    </citation>
    <scope>NUCLEOTIDE SEQUENCE [LARGE SCALE GENOMIC DNA]</scope>
    <source>
        <strain evidence="13 14">KACC 18849</strain>
    </source>
</reference>
<evidence type="ECO:0000256" key="5">
    <source>
        <dbReference type="ARBA" id="ARBA00022679"/>
    </source>
</evidence>
<evidence type="ECO:0000259" key="11">
    <source>
        <dbReference type="Pfam" id="PF02366"/>
    </source>
</evidence>
<dbReference type="RefSeq" id="WP_198574809.1">
    <property type="nucleotide sequence ID" value="NZ_JADWOX010000002.1"/>
</dbReference>
<evidence type="ECO:0000259" key="12">
    <source>
        <dbReference type="Pfam" id="PF16192"/>
    </source>
</evidence>
<feature type="domain" description="ArnT-like N-terminal" evidence="11">
    <location>
        <begin position="2"/>
        <end position="206"/>
    </location>
</feature>
<evidence type="ECO:0000256" key="10">
    <source>
        <dbReference type="RuleBase" id="RU367007"/>
    </source>
</evidence>
<dbReference type="Proteomes" id="UP000639859">
    <property type="component" value="Unassembled WGS sequence"/>
</dbReference>
<keyword evidence="5 10" id="KW-0808">Transferase</keyword>
<dbReference type="EC" id="2.4.1.-" evidence="10"/>
<evidence type="ECO:0000256" key="8">
    <source>
        <dbReference type="ARBA" id="ARBA00023136"/>
    </source>
</evidence>
<sequence>MVAVLSALVLVPRLGQPAQPIWDEAYYLTSTQRYLERTAQFASHPPLGLMLIAAGALVVDGNRDLPTHRLAETKSVKGEDVSVGYSYWGLRAASVVFGILGAALFFRLALVLNGGRLGAAQAFANLYIFDNALAVQFRAGHLDAFQSVFLLAALLVLAVASRRVKPRIADALAFGVLIGLAAMVRLNAVVLAPIGLLLPILAWRGPKPWRAAGARVLALVGGGLAAVAVVMTIHVAVAPLPPMRGEPAGARDTAFVSPTYRDFLEGKRSLSPAVVWAAGSDYRRFIAADFAGTPKADPNGSSPLGWPLSVGAINYRWDSDGRTTRYLQLVGNPAGWAIGLLGMLLAAGLVCLRRGLDDDAVLRRRLMLTLLAGWTMFMTAHLLLAQQRVLYLYHYFPGLLISWALAILAFEEACARWPAVARRRMPLLAAATGAVLLGFLAYAPFTYHRPLTHAGCAVRTLLGPHVADCR</sequence>
<comment type="similarity">
    <text evidence="3 10">Belongs to the glycosyltransferase 39 family.</text>
</comment>
<keyword evidence="10" id="KW-1003">Cell membrane</keyword>
<dbReference type="Pfam" id="PF16192">
    <property type="entry name" value="PMT_4TMC"/>
    <property type="match status" value="1"/>
</dbReference>
<evidence type="ECO:0000256" key="9">
    <source>
        <dbReference type="ARBA" id="ARBA00093617"/>
    </source>
</evidence>
<feature type="transmembrane region" description="Helical" evidence="10">
    <location>
        <begin position="92"/>
        <end position="112"/>
    </location>
</feature>
<organism evidence="13 14">
    <name type="scientific">Caulobacter hibisci</name>
    <dbReference type="NCBI Taxonomy" id="2035993"/>
    <lineage>
        <taxon>Bacteria</taxon>
        <taxon>Pseudomonadati</taxon>
        <taxon>Pseudomonadota</taxon>
        <taxon>Alphaproteobacteria</taxon>
        <taxon>Caulobacterales</taxon>
        <taxon>Caulobacteraceae</taxon>
        <taxon>Caulobacter</taxon>
    </lineage>
</organism>
<feature type="transmembrane region" description="Helical" evidence="10">
    <location>
        <begin position="214"/>
        <end position="237"/>
    </location>
</feature>
<evidence type="ECO:0000256" key="6">
    <source>
        <dbReference type="ARBA" id="ARBA00022692"/>
    </source>
</evidence>
<keyword evidence="14" id="KW-1185">Reference proteome</keyword>
<dbReference type="InterPro" id="IPR027005">
    <property type="entry name" value="PMT-like"/>
</dbReference>
<dbReference type="InterPro" id="IPR003342">
    <property type="entry name" value="ArnT-like_N"/>
</dbReference>
<keyword evidence="8 10" id="KW-0472">Membrane</keyword>
<name>A0ABS0ST77_9CAUL</name>
<keyword evidence="6 10" id="KW-0812">Transmembrane</keyword>
<evidence type="ECO:0000313" key="14">
    <source>
        <dbReference type="Proteomes" id="UP000639859"/>
    </source>
</evidence>
<feature type="transmembrane region" description="Helical" evidence="10">
    <location>
        <begin position="142"/>
        <end position="160"/>
    </location>
</feature>